<evidence type="ECO:0000313" key="1">
    <source>
        <dbReference type="EMBL" id="GAA3717898.1"/>
    </source>
</evidence>
<reference evidence="2" key="1">
    <citation type="journal article" date="2019" name="Int. J. Syst. Evol. Microbiol.">
        <title>The Global Catalogue of Microorganisms (GCM) 10K type strain sequencing project: providing services to taxonomists for standard genome sequencing and annotation.</title>
        <authorList>
            <consortium name="The Broad Institute Genomics Platform"/>
            <consortium name="The Broad Institute Genome Sequencing Center for Infectious Disease"/>
            <person name="Wu L."/>
            <person name="Ma J."/>
        </authorList>
    </citation>
    <scope>NUCLEOTIDE SEQUENCE [LARGE SCALE GENOMIC DNA]</scope>
    <source>
        <strain evidence="2">JCM 16981</strain>
    </source>
</reference>
<dbReference type="Gene3D" id="1.10.220.80">
    <property type="entry name" value="BH2638-like"/>
    <property type="match status" value="1"/>
</dbReference>
<organism evidence="1 2">
    <name type="scientific">Salinicoccus jeotgali</name>
    <dbReference type="NCBI Taxonomy" id="381634"/>
    <lineage>
        <taxon>Bacteria</taxon>
        <taxon>Bacillati</taxon>
        <taxon>Bacillota</taxon>
        <taxon>Bacilli</taxon>
        <taxon>Bacillales</taxon>
        <taxon>Staphylococcaceae</taxon>
        <taxon>Salinicoccus</taxon>
    </lineage>
</organism>
<accession>A0ABP7EE41</accession>
<keyword evidence="2" id="KW-1185">Reference proteome</keyword>
<dbReference type="Proteomes" id="UP001500920">
    <property type="component" value="Unassembled WGS sequence"/>
</dbReference>
<evidence type="ECO:0000313" key="2">
    <source>
        <dbReference type="Proteomes" id="UP001500920"/>
    </source>
</evidence>
<protein>
    <submittedName>
        <fullName evidence="1">UPF0223 family protein</fullName>
    </submittedName>
</protein>
<dbReference type="NCBIfam" id="NF003353">
    <property type="entry name" value="PRK04387.1"/>
    <property type="match status" value="1"/>
</dbReference>
<gene>
    <name evidence="1" type="ORF">GCM10022378_05140</name>
</gene>
<dbReference type="EMBL" id="BAABCK010000013">
    <property type="protein sequence ID" value="GAA3717898.1"/>
    <property type="molecule type" value="Genomic_DNA"/>
</dbReference>
<comment type="caution">
    <text evidence="1">The sequence shown here is derived from an EMBL/GenBank/DDBJ whole genome shotgun (WGS) entry which is preliminary data.</text>
</comment>
<dbReference type="InterPro" id="IPR023324">
    <property type="entry name" value="BH2638-like_sf"/>
</dbReference>
<name>A0ABP7EE41_9STAP</name>
<dbReference type="SUPFAM" id="SSF158504">
    <property type="entry name" value="BH2638-like"/>
    <property type="match status" value="1"/>
</dbReference>
<dbReference type="Pfam" id="PF05256">
    <property type="entry name" value="UPF0223"/>
    <property type="match status" value="1"/>
</dbReference>
<sequence length="90" mass="10318">MENYSYPLDEDWTTDEIINAVLFFEAVEKAYDTGVPKEELEMKYDAFKLIVPGKSQEKTKFREFKSNSGLEAYSAVKKLKDAEPGSLIKI</sequence>
<proteinExistence type="predicted"/>
<dbReference type="PIRSF" id="PIRSF037260">
    <property type="entry name" value="UPF0223"/>
    <property type="match status" value="1"/>
</dbReference>
<dbReference type="InterPro" id="IPR007920">
    <property type="entry name" value="UPF0223"/>
</dbReference>
<dbReference type="RefSeq" id="WP_344701118.1">
    <property type="nucleotide sequence ID" value="NZ_BAABCK010000013.1"/>
</dbReference>